<feature type="chain" id="PRO_5045791119" description="Secreted protein" evidence="1">
    <location>
        <begin position="24"/>
        <end position="79"/>
    </location>
</feature>
<sequence>MATVMAAATLSAGAVVSAAPASAATIPESYAGSTHARCVGATAAGLGYEAAQGNKVKILYYCKKVTGVGYVTRVDITLR</sequence>
<keyword evidence="3" id="KW-1185">Reference proteome</keyword>
<name>A0ABQ1P119_9MICC</name>
<keyword evidence="1" id="KW-0732">Signal</keyword>
<proteinExistence type="predicted"/>
<accession>A0ABQ1P119</accession>
<gene>
    <name evidence="2" type="ORF">GCM10011512_14960</name>
</gene>
<evidence type="ECO:0000256" key="1">
    <source>
        <dbReference type="SAM" id="SignalP"/>
    </source>
</evidence>
<protein>
    <recommendedName>
        <fullName evidence="4">Secreted protein</fullName>
    </recommendedName>
</protein>
<reference evidence="3" key="1">
    <citation type="journal article" date="2019" name="Int. J. Syst. Evol. Microbiol.">
        <title>The Global Catalogue of Microorganisms (GCM) 10K type strain sequencing project: providing services to taxonomists for standard genome sequencing and annotation.</title>
        <authorList>
            <consortium name="The Broad Institute Genomics Platform"/>
            <consortium name="The Broad Institute Genome Sequencing Center for Infectious Disease"/>
            <person name="Wu L."/>
            <person name="Ma J."/>
        </authorList>
    </citation>
    <scope>NUCLEOTIDE SEQUENCE [LARGE SCALE GENOMIC DNA]</scope>
    <source>
        <strain evidence="3">CGMCC 1.15480</strain>
    </source>
</reference>
<dbReference type="Proteomes" id="UP000597761">
    <property type="component" value="Unassembled WGS sequence"/>
</dbReference>
<dbReference type="EMBL" id="BMJI01000006">
    <property type="protein sequence ID" value="GGC89054.1"/>
    <property type="molecule type" value="Genomic_DNA"/>
</dbReference>
<comment type="caution">
    <text evidence="2">The sequence shown here is derived from an EMBL/GenBank/DDBJ whole genome shotgun (WGS) entry which is preliminary data.</text>
</comment>
<organism evidence="2 3">
    <name type="scientific">Tersicoccus solisilvae</name>
    <dbReference type="NCBI Taxonomy" id="1882339"/>
    <lineage>
        <taxon>Bacteria</taxon>
        <taxon>Bacillati</taxon>
        <taxon>Actinomycetota</taxon>
        <taxon>Actinomycetes</taxon>
        <taxon>Micrococcales</taxon>
        <taxon>Micrococcaceae</taxon>
        <taxon>Tersicoccus</taxon>
    </lineage>
</organism>
<evidence type="ECO:0008006" key="4">
    <source>
        <dbReference type="Google" id="ProtNLM"/>
    </source>
</evidence>
<evidence type="ECO:0000313" key="3">
    <source>
        <dbReference type="Proteomes" id="UP000597761"/>
    </source>
</evidence>
<evidence type="ECO:0000313" key="2">
    <source>
        <dbReference type="EMBL" id="GGC89054.1"/>
    </source>
</evidence>
<feature type="signal peptide" evidence="1">
    <location>
        <begin position="1"/>
        <end position="23"/>
    </location>
</feature>